<feature type="domain" description="CAP-Gly" evidence="5">
    <location>
        <begin position="46"/>
        <end position="89"/>
    </location>
</feature>
<dbReference type="Pfam" id="PF01302">
    <property type="entry name" value="CAP_GLY"/>
    <property type="match status" value="2"/>
</dbReference>
<proteinExistence type="predicted"/>
<dbReference type="InParanoid" id="A9VDL0"/>
<reference evidence="6 7" key="1">
    <citation type="journal article" date="2008" name="Nature">
        <title>The genome of the choanoflagellate Monosiga brevicollis and the origin of metazoans.</title>
        <authorList>
            <consortium name="JGI Sequencing"/>
            <person name="King N."/>
            <person name="Westbrook M.J."/>
            <person name="Young S.L."/>
            <person name="Kuo A."/>
            <person name="Abedin M."/>
            <person name="Chapman J."/>
            <person name="Fairclough S."/>
            <person name="Hellsten U."/>
            <person name="Isogai Y."/>
            <person name="Letunic I."/>
            <person name="Marr M."/>
            <person name="Pincus D."/>
            <person name="Putnam N."/>
            <person name="Rokas A."/>
            <person name="Wright K.J."/>
            <person name="Zuzow R."/>
            <person name="Dirks W."/>
            <person name="Good M."/>
            <person name="Goodstein D."/>
            <person name="Lemons D."/>
            <person name="Li W."/>
            <person name="Lyons J.B."/>
            <person name="Morris A."/>
            <person name="Nichols S."/>
            <person name="Richter D.J."/>
            <person name="Salamov A."/>
            <person name="Bork P."/>
            <person name="Lim W.A."/>
            <person name="Manning G."/>
            <person name="Miller W.T."/>
            <person name="McGinnis W."/>
            <person name="Shapiro H."/>
            <person name="Tjian R."/>
            <person name="Grigoriev I.V."/>
            <person name="Rokhsar D."/>
        </authorList>
    </citation>
    <scope>NUCLEOTIDE SEQUENCE [LARGE SCALE GENOMIC DNA]</scope>
    <source>
        <strain evidence="7">MX1 / ATCC 50154</strain>
    </source>
</reference>
<evidence type="ECO:0000256" key="4">
    <source>
        <dbReference type="SAM" id="MobiDB-lite"/>
    </source>
</evidence>
<dbReference type="PANTHER" id="PTHR18916">
    <property type="entry name" value="DYNACTIN 1-RELATED MICROTUBULE-BINDING"/>
    <property type="match status" value="1"/>
</dbReference>
<dbReference type="eggNOG" id="KOG4568">
    <property type="taxonomic scope" value="Eukaryota"/>
</dbReference>
<dbReference type="PROSITE" id="PS00845">
    <property type="entry name" value="CAP_GLY_1"/>
    <property type="match status" value="1"/>
</dbReference>
<evidence type="ECO:0000256" key="2">
    <source>
        <dbReference type="ARBA" id="ARBA00022490"/>
    </source>
</evidence>
<dbReference type="PROSITE" id="PS50245">
    <property type="entry name" value="CAP_GLY_2"/>
    <property type="match status" value="2"/>
</dbReference>
<keyword evidence="7" id="KW-1185">Reference proteome</keyword>
<feature type="compositionally biased region" description="Low complexity" evidence="4">
    <location>
        <begin position="224"/>
        <end position="250"/>
    </location>
</feature>
<dbReference type="InterPro" id="IPR000938">
    <property type="entry name" value="CAP-Gly_domain"/>
</dbReference>
<accession>A9VDL0</accession>
<keyword evidence="2" id="KW-0963">Cytoplasm</keyword>
<dbReference type="Gene3D" id="2.30.30.190">
    <property type="entry name" value="CAP Gly-rich-like domain"/>
    <property type="match status" value="2"/>
</dbReference>
<evidence type="ECO:0000313" key="6">
    <source>
        <dbReference type="EMBL" id="EDQ84412.1"/>
    </source>
</evidence>
<dbReference type="GO" id="GO:0005737">
    <property type="term" value="C:cytoplasm"/>
    <property type="evidence" value="ECO:0007669"/>
    <property type="project" value="UniProtKB-SubCell"/>
</dbReference>
<protein>
    <recommendedName>
        <fullName evidence="5">CAP-Gly domain-containing protein</fullName>
    </recommendedName>
</protein>
<organism evidence="6 7">
    <name type="scientific">Monosiga brevicollis</name>
    <name type="common">Choanoflagellate</name>
    <dbReference type="NCBI Taxonomy" id="81824"/>
    <lineage>
        <taxon>Eukaryota</taxon>
        <taxon>Choanoflagellata</taxon>
        <taxon>Craspedida</taxon>
        <taxon>Salpingoecidae</taxon>
        <taxon>Monosiga</taxon>
    </lineage>
</organism>
<dbReference type="RefSeq" id="XP_001750813.1">
    <property type="nucleotide sequence ID" value="XM_001750761.1"/>
</dbReference>
<feature type="domain" description="CAP-Gly" evidence="5">
    <location>
        <begin position="119"/>
        <end position="161"/>
    </location>
</feature>
<dbReference type="KEGG" id="mbr:MONBRDRAFT_39299"/>
<keyword evidence="3" id="KW-0175">Coiled coil</keyword>
<dbReference type="Proteomes" id="UP000001357">
    <property type="component" value="Unassembled WGS sequence"/>
</dbReference>
<dbReference type="SUPFAM" id="SSF74924">
    <property type="entry name" value="Cap-Gly domain"/>
    <property type="match status" value="2"/>
</dbReference>
<dbReference type="SMART" id="SM01052">
    <property type="entry name" value="CAP_GLY"/>
    <property type="match status" value="2"/>
</dbReference>
<evidence type="ECO:0000313" key="7">
    <source>
        <dbReference type="Proteomes" id="UP000001357"/>
    </source>
</evidence>
<dbReference type="GeneID" id="5896044"/>
<dbReference type="InterPro" id="IPR036859">
    <property type="entry name" value="CAP-Gly_dom_sf"/>
</dbReference>
<feature type="coiled-coil region" evidence="3">
    <location>
        <begin position="274"/>
        <end position="336"/>
    </location>
</feature>
<gene>
    <name evidence="6" type="ORF">MONBRDRAFT_39299</name>
</gene>
<dbReference type="OMA" id="CTICEEY"/>
<feature type="region of interest" description="Disordered" evidence="4">
    <location>
        <begin position="468"/>
        <end position="491"/>
    </location>
</feature>
<dbReference type="PANTHER" id="PTHR18916:SF85">
    <property type="entry name" value="TUBULIN-FOLDING COFACTOR B"/>
    <property type="match status" value="1"/>
</dbReference>
<name>A9VDL0_MONBE</name>
<dbReference type="STRING" id="81824.A9VDL0"/>
<evidence type="ECO:0000256" key="1">
    <source>
        <dbReference type="ARBA" id="ARBA00004496"/>
    </source>
</evidence>
<comment type="subcellular location">
    <subcellularLocation>
        <location evidence="1">Cytoplasm</location>
    </subcellularLocation>
</comment>
<feature type="region of interest" description="Disordered" evidence="4">
    <location>
        <begin position="224"/>
        <end position="266"/>
    </location>
</feature>
<evidence type="ECO:0000256" key="3">
    <source>
        <dbReference type="SAM" id="Coils"/>
    </source>
</evidence>
<evidence type="ECO:0000259" key="5">
    <source>
        <dbReference type="PROSITE" id="PS50245"/>
    </source>
</evidence>
<dbReference type="AlphaFoldDB" id="A9VDL0"/>
<sequence>MKESSTPTTPTMDGANLSLVNGGPVWQVGDRVLVDKYYGAEIKYYGPVDFTKGTWVGLLMDEPIGKNNGTVKGRQYFDGCPPKHGLFTLQSRLTKQHPYKPGDRVVVKKQMVGTVRFVGETHLEPGLWFGIELNTPSGKHNGTVGGNTYFTCEPKHGIFTRARDVEIAPSTIDLRTHHGSLLLVNSPPHGLPDCSTPSLPPGTSNLKAENDRLRQEVAALRAAAQATVATDSPSAQASAPASTPTSGSSLQPPPSPSHGTADAGKSTASLQATINAQRVTIAELRAQLDEARKAASTACHYADEHIREWKALSRMINRYEWRLEDMAIAADAIEAERDEAVELYESTSDKLAAREMDMFDAQKGMMDALREVDMWKQEAERYKQAFQTNMGSASPSEVGHGVDDDPLAHVSQLLEMCSQSPAARSAASRVAGIHDDGEKLILDMSEVNLTDTAAALASAFQSHRTSNAASEYAGHSETADLSEVQEADEPVENAIVSQEAKAPRPTPPPGVDAENFCEICELYGHTADECDDTVTF</sequence>
<dbReference type="EMBL" id="CH991588">
    <property type="protein sequence ID" value="EDQ84412.1"/>
    <property type="molecule type" value="Genomic_DNA"/>
</dbReference>